<keyword evidence="2 5" id="KW-0812">Transmembrane</keyword>
<feature type="domain" description="Sodium/calcium exchanger membrane region" evidence="6">
    <location>
        <begin position="184"/>
        <end position="327"/>
    </location>
</feature>
<evidence type="ECO:0000256" key="3">
    <source>
        <dbReference type="ARBA" id="ARBA00022989"/>
    </source>
</evidence>
<dbReference type="InterPro" id="IPR004837">
    <property type="entry name" value="NaCa_Exmemb"/>
</dbReference>
<dbReference type="Pfam" id="PF01699">
    <property type="entry name" value="Na_Ca_ex"/>
    <property type="match status" value="2"/>
</dbReference>
<keyword evidence="4 5" id="KW-0472">Membrane</keyword>
<dbReference type="NCBIfam" id="TIGR00367">
    <property type="entry name" value="calcium/sodium antiporter"/>
    <property type="match status" value="1"/>
</dbReference>
<feature type="transmembrane region" description="Helical" evidence="5">
    <location>
        <begin position="283"/>
        <end position="300"/>
    </location>
</feature>
<feature type="transmembrane region" description="Helical" evidence="5">
    <location>
        <begin position="76"/>
        <end position="94"/>
    </location>
</feature>
<dbReference type="InterPro" id="IPR004481">
    <property type="entry name" value="K/Na/Ca-exchanger"/>
</dbReference>
<evidence type="ECO:0000256" key="5">
    <source>
        <dbReference type="SAM" id="Phobius"/>
    </source>
</evidence>
<dbReference type="PANTHER" id="PTHR10846">
    <property type="entry name" value="SODIUM/POTASSIUM/CALCIUM EXCHANGER"/>
    <property type="match status" value="1"/>
</dbReference>
<feature type="transmembrane region" description="Helical" evidence="5">
    <location>
        <begin position="128"/>
        <end position="149"/>
    </location>
</feature>
<evidence type="ECO:0000256" key="2">
    <source>
        <dbReference type="ARBA" id="ARBA00022692"/>
    </source>
</evidence>
<comment type="caution">
    <text evidence="7">The sequence shown here is derived from an EMBL/GenBank/DDBJ whole genome shotgun (WGS) entry which is preliminary data.</text>
</comment>
<organism evidence="7 8">
    <name type="scientific">Clostridium botulinum</name>
    <dbReference type="NCBI Taxonomy" id="1491"/>
    <lineage>
        <taxon>Bacteria</taxon>
        <taxon>Bacillati</taxon>
        <taxon>Bacillota</taxon>
        <taxon>Clostridia</taxon>
        <taxon>Eubacteriales</taxon>
        <taxon>Clostridiaceae</taxon>
        <taxon>Clostridium</taxon>
    </lineage>
</organism>
<accession>A0A6M0SLS5</accession>
<feature type="domain" description="Sodium/calcium exchanger membrane region" evidence="6">
    <location>
        <begin position="3"/>
        <end position="149"/>
    </location>
</feature>
<keyword evidence="3 5" id="KW-1133">Transmembrane helix</keyword>
<dbReference type="RefSeq" id="WP_205464564.1">
    <property type="nucleotide sequence ID" value="NZ_QPZU01000008.1"/>
</dbReference>
<evidence type="ECO:0000256" key="4">
    <source>
        <dbReference type="ARBA" id="ARBA00023136"/>
    </source>
</evidence>
<feature type="transmembrane region" description="Helical" evidence="5">
    <location>
        <begin position="103"/>
        <end position="122"/>
    </location>
</feature>
<sequence>MNYIILLLGFVLLIKGADIFVDGASVIAKKLGIPAVIVGLTIVSLGTSAPELAVSLISSLNGSNEIAIGNVIGSNIFNTLMVLGTTAIVLPLIIKKETVKNDFLVNTSVTILLFLFTFDSLFMSDTNIISRLDGLILILICIFYVVVLIKKAKKMPNEDLNEDTTELKNALVDNNIEVNILHKVIFMIIGVAGIVVGGNLVVDSATNIAYSLGMSEKLVGLTIVAAGTSLPELVTSIVAALKGENDIALGNVLGSNIFNILLILGLSSLISPIHVSQALMTDFIYLIVINLLLIGLVFFNRAKEKKLTRIEGFLLVGLYLSYMAYVIIRN</sequence>
<dbReference type="GO" id="GO:0005886">
    <property type="term" value="C:plasma membrane"/>
    <property type="evidence" value="ECO:0007669"/>
    <property type="project" value="TreeGrafter"/>
</dbReference>
<evidence type="ECO:0000256" key="1">
    <source>
        <dbReference type="ARBA" id="ARBA00004141"/>
    </source>
</evidence>
<feature type="transmembrane region" description="Helical" evidence="5">
    <location>
        <begin position="248"/>
        <end position="271"/>
    </location>
</feature>
<gene>
    <name evidence="7" type="ORF">EXM65_06480</name>
</gene>
<protein>
    <submittedName>
        <fullName evidence="7">Calcium/sodium antiporter</fullName>
    </submittedName>
</protein>
<dbReference type="InterPro" id="IPR044880">
    <property type="entry name" value="NCX_ion-bd_dom_sf"/>
</dbReference>
<dbReference type="EMBL" id="SGKU01000013">
    <property type="protein sequence ID" value="NFA42232.1"/>
    <property type="molecule type" value="Genomic_DNA"/>
</dbReference>
<evidence type="ECO:0000313" key="8">
    <source>
        <dbReference type="Proteomes" id="UP000472355"/>
    </source>
</evidence>
<feature type="transmembrane region" description="Helical" evidence="5">
    <location>
        <begin position="184"/>
        <end position="202"/>
    </location>
</feature>
<dbReference type="PANTHER" id="PTHR10846:SF8">
    <property type="entry name" value="INNER MEMBRANE PROTEIN YRBG"/>
    <property type="match status" value="1"/>
</dbReference>
<name>A0A6M0SLS5_CLOBO</name>
<comment type="subcellular location">
    <subcellularLocation>
        <location evidence="1">Membrane</location>
        <topology evidence="1">Multi-pass membrane protein</topology>
    </subcellularLocation>
</comment>
<reference evidence="7 8" key="1">
    <citation type="submission" date="2019-02" db="EMBL/GenBank/DDBJ databases">
        <title>Genome sequencing of Clostridium botulinum clinical isolates.</title>
        <authorList>
            <person name="Brunt J."/>
            <person name="Van Vliet A.H.M."/>
            <person name="Stringer S.C."/>
            <person name="Grant K.A."/>
            <person name="Carter A.C."/>
            <person name="Peck M.W."/>
        </authorList>
    </citation>
    <scope>NUCLEOTIDE SEQUENCE [LARGE SCALE GENOMIC DNA]</scope>
    <source>
        <strain evidence="7 8">H113700579</strain>
    </source>
</reference>
<dbReference type="AlphaFoldDB" id="A0A6M0SLS5"/>
<dbReference type="Proteomes" id="UP000472355">
    <property type="component" value="Unassembled WGS sequence"/>
</dbReference>
<proteinExistence type="predicted"/>
<dbReference type="Gene3D" id="1.20.1420.30">
    <property type="entry name" value="NCX, central ion-binding region"/>
    <property type="match status" value="1"/>
</dbReference>
<feature type="transmembrane region" description="Helical" evidence="5">
    <location>
        <begin position="218"/>
        <end position="241"/>
    </location>
</feature>
<evidence type="ECO:0000259" key="6">
    <source>
        <dbReference type="Pfam" id="PF01699"/>
    </source>
</evidence>
<evidence type="ECO:0000313" key="7">
    <source>
        <dbReference type="EMBL" id="NFA42232.1"/>
    </source>
</evidence>
<feature type="transmembrane region" description="Helical" evidence="5">
    <location>
        <begin position="312"/>
        <end position="328"/>
    </location>
</feature>
<dbReference type="GO" id="GO:0008273">
    <property type="term" value="F:calcium, potassium:sodium antiporter activity"/>
    <property type="evidence" value="ECO:0007669"/>
    <property type="project" value="TreeGrafter"/>
</dbReference>
<dbReference type="GO" id="GO:0005262">
    <property type="term" value="F:calcium channel activity"/>
    <property type="evidence" value="ECO:0007669"/>
    <property type="project" value="TreeGrafter"/>
</dbReference>
<dbReference type="GO" id="GO:0006874">
    <property type="term" value="P:intracellular calcium ion homeostasis"/>
    <property type="evidence" value="ECO:0007669"/>
    <property type="project" value="TreeGrafter"/>
</dbReference>